<name>A0A0P1BNZ0_9BASI</name>
<dbReference type="EMBL" id="CCYA01000270">
    <property type="protein sequence ID" value="CEH18208.1"/>
    <property type="molecule type" value="Genomic_DNA"/>
</dbReference>
<organism evidence="2 3">
    <name type="scientific">Ceraceosorus bombacis</name>
    <dbReference type="NCBI Taxonomy" id="401625"/>
    <lineage>
        <taxon>Eukaryota</taxon>
        <taxon>Fungi</taxon>
        <taxon>Dikarya</taxon>
        <taxon>Basidiomycota</taxon>
        <taxon>Ustilaginomycotina</taxon>
        <taxon>Exobasidiomycetes</taxon>
        <taxon>Ceraceosorales</taxon>
        <taxon>Ceraceosoraceae</taxon>
        <taxon>Ceraceosorus</taxon>
    </lineage>
</organism>
<dbReference type="Proteomes" id="UP000054845">
    <property type="component" value="Unassembled WGS sequence"/>
</dbReference>
<feature type="compositionally biased region" description="Basic and acidic residues" evidence="1">
    <location>
        <begin position="299"/>
        <end position="312"/>
    </location>
</feature>
<feature type="compositionally biased region" description="Low complexity" evidence="1">
    <location>
        <begin position="540"/>
        <end position="551"/>
    </location>
</feature>
<feature type="compositionally biased region" description="Low complexity" evidence="1">
    <location>
        <begin position="760"/>
        <end position="785"/>
    </location>
</feature>
<feature type="compositionally biased region" description="Low complexity" evidence="1">
    <location>
        <begin position="166"/>
        <end position="181"/>
    </location>
</feature>
<feature type="compositionally biased region" description="Low complexity" evidence="1">
    <location>
        <begin position="1385"/>
        <end position="1399"/>
    </location>
</feature>
<feature type="region of interest" description="Disordered" evidence="1">
    <location>
        <begin position="1130"/>
        <end position="1233"/>
    </location>
</feature>
<accession>A0A0P1BNZ0</accession>
<feature type="region of interest" description="Disordered" evidence="1">
    <location>
        <begin position="1"/>
        <end position="964"/>
    </location>
</feature>
<evidence type="ECO:0000313" key="3">
    <source>
        <dbReference type="Proteomes" id="UP000054845"/>
    </source>
</evidence>
<feature type="compositionally biased region" description="Polar residues" evidence="1">
    <location>
        <begin position="1212"/>
        <end position="1232"/>
    </location>
</feature>
<feature type="region of interest" description="Disordered" evidence="1">
    <location>
        <begin position="978"/>
        <end position="1061"/>
    </location>
</feature>
<feature type="compositionally biased region" description="Low complexity" evidence="1">
    <location>
        <begin position="657"/>
        <end position="675"/>
    </location>
</feature>
<evidence type="ECO:0000256" key="1">
    <source>
        <dbReference type="SAM" id="MobiDB-lite"/>
    </source>
</evidence>
<feature type="region of interest" description="Disordered" evidence="1">
    <location>
        <begin position="1311"/>
        <end position="1405"/>
    </location>
</feature>
<feature type="compositionally biased region" description="Basic and acidic residues" evidence="1">
    <location>
        <begin position="468"/>
        <end position="484"/>
    </location>
</feature>
<reference evidence="2 3" key="1">
    <citation type="submission" date="2014-09" db="EMBL/GenBank/DDBJ databases">
        <authorList>
            <person name="Magalhaes I.L.F."/>
            <person name="Oliveira U."/>
            <person name="Santos F.R."/>
            <person name="Vidigal T.H.D.A."/>
            <person name="Brescovit A.D."/>
            <person name="Santos A.J."/>
        </authorList>
    </citation>
    <scope>NUCLEOTIDE SEQUENCE [LARGE SCALE GENOMIC DNA]</scope>
</reference>
<feature type="compositionally biased region" description="Basic and acidic residues" evidence="1">
    <location>
        <begin position="984"/>
        <end position="999"/>
    </location>
</feature>
<protein>
    <submittedName>
        <fullName evidence="2">Uncharacterized protein</fullName>
    </submittedName>
</protein>
<feature type="compositionally biased region" description="Basic residues" evidence="1">
    <location>
        <begin position="135"/>
        <end position="150"/>
    </location>
</feature>
<proteinExistence type="predicted"/>
<feature type="compositionally biased region" description="Polar residues" evidence="1">
    <location>
        <begin position="1345"/>
        <end position="1360"/>
    </location>
</feature>
<dbReference type="OrthoDB" id="3367100at2759"/>
<feature type="compositionally biased region" description="Low complexity" evidence="1">
    <location>
        <begin position="265"/>
        <end position="277"/>
    </location>
</feature>
<keyword evidence="3" id="KW-1185">Reference proteome</keyword>
<feature type="compositionally biased region" description="Low complexity" evidence="1">
    <location>
        <begin position="16"/>
        <end position="27"/>
    </location>
</feature>
<evidence type="ECO:0000313" key="2">
    <source>
        <dbReference type="EMBL" id="CEH18208.1"/>
    </source>
</evidence>
<feature type="compositionally biased region" description="Low complexity" evidence="1">
    <location>
        <begin position="936"/>
        <end position="950"/>
    </location>
</feature>
<feature type="compositionally biased region" description="Polar residues" evidence="1">
    <location>
        <begin position="67"/>
        <end position="95"/>
    </location>
</feature>
<feature type="compositionally biased region" description="Low complexity" evidence="1">
    <location>
        <begin position="1131"/>
        <end position="1144"/>
    </location>
</feature>
<feature type="compositionally biased region" description="Polar residues" evidence="1">
    <location>
        <begin position="853"/>
        <end position="864"/>
    </location>
</feature>
<feature type="compositionally biased region" description="Polar residues" evidence="1">
    <location>
        <begin position="222"/>
        <end position="233"/>
    </location>
</feature>
<sequence length="1438" mass="150789">MSSFSRSGVKPEASAPGRSSSPTPSHSSRARRPTAPPEDSYDAFVRAANPAHPDHAQWLERFGNRSGDASTSRRGSTAQSPSAANSVRRMQTLNKAESLKSVPRDQAASGTNGHANGSEMRDGGEAESAGDSASRARRKKKRRDKGKRRALPPPIPPPRTTSAFHGAAAPPGAATATEPAPSSKAESSRGNGIPNGYTADASRNGGHDTREQSHWGAGGASLKTSIEGQSQLFERTDAARSVRIVSPRKGQNALPEALAGPSDSLTAPLPATPAPVAERSDVSNTLPKEGGAGVSDYNGDVRDGRSDVEHPYAGRASQSPDLRDLPPRSGSRASSFRDGRSTPSALRRGLGNVIASLRGAGKKEREAANAVRRAQEEEVLDRMASPTLDQKESSAVDPQEASSILQPAFVYTPPGRIESSATPARASLDSTRSLHSAPASPYSSGSTLQALGLSNPPPVRTYRSGRTFVDRRPLSNIRDARESGTEAENDGFFDARSDDPGGASASPASEKDSLRVSRRRSLPATSVDLSAGPDTLPTNEPASISPISEASSSKDRKPARPQRARKSLDSSTVARAHRKHAIANEGGTPKMPSTGISDTLRNPLQAEMAISGDDSSADDLPYANVSHTKSPASLRRKRSASSHKSQAHLQRERDLVAQAQATRRSSRASIGSASRLVSPDAAESVPPLPARSAELIAASSPPAAPLPTKTHLADLENAAQKDLPDELRRQRQPCANEYFIPPVYQRPSSRGGSANHEAGRSAGSGAGQRLPSATSSRSLASSFRRGGMVFGSDVGHNYPTSTDHGDPGIFDASETSKTEVMSGEASVSPPLLAKVSSRSFSGLLGRMRGPKSASRTGTPTTPSASGDMADSTFKTNSAELSHDPRSPLESPPVKSREPVGLGIESQTSTERRQRSDGTGWRARVASIASTKSIHKAMPAPASSPPVAALPTRPSMSTEAAADEAGWRRNVLSQAVGLSLSPRIAQDHEQAASFERERNGRPSFSFGRSSTEPSRTPRLNGKSSARLAKVTARDEPAASATIHKSLSPALLNDTGRHEADDISSNLHASEDDAFEMSATSADPSITKAIGPAFAQHLGGQNVGGGEFNASDIPPSPIEVWLVRPSMDLLGVDEAAPDPARPPLAAREADTQRDSPSSPQSLLERRKSRSNMISTHRPSPPPLQLKSPAREHLMEGQSATSSPGLGAAARGKVTHSQDTVSLSNVSPDQNSSKSPKLLAQFRRAASHGVGSVVGLGTSKTLPNTPSNRGISSDHFFLENNGTVESVAWDSLAAVEDATRMLAVSADQMIPTPTTIGTPGLAPSPHRDYPFVPQTGKDSRSGGASEGWSPSSANPWTYDSATSMDMRAASLTHDQIGRRPSTSDGARARAASTKSSKSARPAVASPELDAFGEMLRASARADAARIKDIAARTAAQASSAR</sequence>